<evidence type="ECO:0000313" key="4">
    <source>
        <dbReference type="EMBL" id="SMD38066.1"/>
    </source>
</evidence>
<dbReference type="GO" id="GO:0016887">
    <property type="term" value="F:ATP hydrolysis activity"/>
    <property type="evidence" value="ECO:0007669"/>
    <property type="project" value="InterPro"/>
</dbReference>
<organism evidence="4 5">
    <name type="scientific">Reichenbachiella faecimaris</name>
    <dbReference type="NCBI Taxonomy" id="692418"/>
    <lineage>
        <taxon>Bacteria</taxon>
        <taxon>Pseudomonadati</taxon>
        <taxon>Bacteroidota</taxon>
        <taxon>Cytophagia</taxon>
        <taxon>Cytophagales</taxon>
        <taxon>Reichenbachiellaceae</taxon>
        <taxon>Reichenbachiella</taxon>
    </lineage>
</organism>
<dbReference type="InterPro" id="IPR050334">
    <property type="entry name" value="Molybdenum_import_ModC"/>
</dbReference>
<evidence type="ECO:0000313" key="5">
    <source>
        <dbReference type="Proteomes" id="UP000192472"/>
    </source>
</evidence>
<dbReference type="Pfam" id="PF00005">
    <property type="entry name" value="ABC_tran"/>
    <property type="match status" value="1"/>
</dbReference>
<evidence type="ECO:0000256" key="2">
    <source>
        <dbReference type="ARBA" id="ARBA00022840"/>
    </source>
</evidence>
<dbReference type="Proteomes" id="UP000192472">
    <property type="component" value="Unassembled WGS sequence"/>
</dbReference>
<dbReference type="InterPro" id="IPR003593">
    <property type="entry name" value="AAA+_ATPase"/>
</dbReference>
<sequence>MLKLDIKLNFKSYQLRLNNEVLPGETLGIYGKSGIGKSTLLKVIAGLQPSNQSTIDCDGKLWNSGIEKNQVLSKDREVGMVFQDFALFPNLTVKENLEYARRVSESDFQQLISTLDIENILDKKSTEISGGQKQRTAIGRAIAYNPSILLMDEPFAALDDQIKNKIKSFLKSYISDQRKIAIIASHDHADLEFFTDRIIMFQEE</sequence>
<dbReference type="InterPro" id="IPR003439">
    <property type="entry name" value="ABC_transporter-like_ATP-bd"/>
</dbReference>
<gene>
    <name evidence="4" type="ORF">SAMN04488029_3616</name>
</gene>
<keyword evidence="5" id="KW-1185">Reference proteome</keyword>
<dbReference type="InterPro" id="IPR027417">
    <property type="entry name" value="P-loop_NTPase"/>
</dbReference>
<reference evidence="4 5" key="1">
    <citation type="submission" date="2017-04" db="EMBL/GenBank/DDBJ databases">
        <authorList>
            <person name="Afonso C.L."/>
            <person name="Miller P.J."/>
            <person name="Scott M.A."/>
            <person name="Spackman E."/>
            <person name="Goraichik I."/>
            <person name="Dimitrov K.M."/>
            <person name="Suarez D.L."/>
            <person name="Swayne D.E."/>
        </authorList>
    </citation>
    <scope>NUCLEOTIDE SEQUENCE [LARGE SCALE GENOMIC DNA]</scope>
    <source>
        <strain evidence="4 5">DSM 26133</strain>
    </source>
</reference>
<dbReference type="RefSeq" id="WP_084374240.1">
    <property type="nucleotide sequence ID" value="NZ_FWYF01000004.1"/>
</dbReference>
<proteinExistence type="predicted"/>
<dbReference type="STRING" id="692418.SAMN04488029_3616"/>
<accession>A0A1W2GP63</accession>
<dbReference type="OrthoDB" id="9802264at2"/>
<evidence type="ECO:0000259" key="3">
    <source>
        <dbReference type="PROSITE" id="PS50893"/>
    </source>
</evidence>
<dbReference type="EMBL" id="FWYF01000004">
    <property type="protein sequence ID" value="SMD38066.1"/>
    <property type="molecule type" value="Genomic_DNA"/>
</dbReference>
<dbReference type="PROSITE" id="PS50893">
    <property type="entry name" value="ABC_TRANSPORTER_2"/>
    <property type="match status" value="1"/>
</dbReference>
<evidence type="ECO:0000256" key="1">
    <source>
        <dbReference type="ARBA" id="ARBA00022741"/>
    </source>
</evidence>
<dbReference type="GO" id="GO:0005524">
    <property type="term" value="F:ATP binding"/>
    <property type="evidence" value="ECO:0007669"/>
    <property type="project" value="UniProtKB-KW"/>
</dbReference>
<name>A0A1W2GP63_REIFA</name>
<dbReference type="PANTHER" id="PTHR43514">
    <property type="entry name" value="ABC TRANSPORTER I FAMILY MEMBER 10"/>
    <property type="match status" value="1"/>
</dbReference>
<feature type="domain" description="ABC transporter" evidence="3">
    <location>
        <begin position="1"/>
        <end position="203"/>
    </location>
</feature>
<dbReference type="PANTHER" id="PTHR43514:SF4">
    <property type="entry name" value="ABC TRANSPORTER I FAMILY MEMBER 10"/>
    <property type="match status" value="1"/>
</dbReference>
<protein>
    <submittedName>
        <fullName evidence="4">Iron(III) transport system ATP-binding protein</fullName>
    </submittedName>
</protein>
<dbReference type="SUPFAM" id="SSF52540">
    <property type="entry name" value="P-loop containing nucleoside triphosphate hydrolases"/>
    <property type="match status" value="1"/>
</dbReference>
<keyword evidence="1" id="KW-0547">Nucleotide-binding</keyword>
<dbReference type="SMART" id="SM00382">
    <property type="entry name" value="AAA"/>
    <property type="match status" value="1"/>
</dbReference>
<keyword evidence="2 4" id="KW-0067">ATP-binding</keyword>
<dbReference type="Gene3D" id="3.40.50.300">
    <property type="entry name" value="P-loop containing nucleotide triphosphate hydrolases"/>
    <property type="match status" value="1"/>
</dbReference>
<dbReference type="AlphaFoldDB" id="A0A1W2GP63"/>